<feature type="domain" description="ATP-grasp" evidence="16">
    <location>
        <begin position="125"/>
        <end position="331"/>
    </location>
</feature>
<dbReference type="FunFam" id="3.30.470.20:FF:000018">
    <property type="entry name" value="Trifunctional purine biosynthetic protein adenosine-3"/>
    <property type="match status" value="1"/>
</dbReference>
<evidence type="ECO:0000256" key="4">
    <source>
        <dbReference type="ARBA" id="ARBA00013255"/>
    </source>
</evidence>
<evidence type="ECO:0000256" key="12">
    <source>
        <dbReference type="ARBA" id="ARBA00042242"/>
    </source>
</evidence>
<dbReference type="GO" id="GO:0006189">
    <property type="term" value="P:'de novo' IMP biosynthetic process"/>
    <property type="evidence" value="ECO:0007669"/>
    <property type="project" value="UniProtKB-UniRule"/>
</dbReference>
<dbReference type="PROSITE" id="PS00184">
    <property type="entry name" value="GARS"/>
    <property type="match status" value="1"/>
</dbReference>
<dbReference type="EC" id="6.3.4.13" evidence="4 14"/>
<dbReference type="SUPFAM" id="SSF52440">
    <property type="entry name" value="PreATP-grasp domain"/>
    <property type="match status" value="1"/>
</dbReference>
<dbReference type="eggNOG" id="COG0151">
    <property type="taxonomic scope" value="Bacteria"/>
</dbReference>
<dbReference type="PANTHER" id="PTHR43472">
    <property type="entry name" value="PHOSPHORIBOSYLAMINE--GLYCINE LIGASE"/>
    <property type="match status" value="1"/>
</dbReference>
<comment type="catalytic activity">
    <reaction evidence="14">
        <text>5-phospho-beta-D-ribosylamine + glycine + ATP = N(1)-(5-phospho-beta-D-ribosyl)glycinamide + ADP + phosphate + H(+)</text>
        <dbReference type="Rhea" id="RHEA:17453"/>
        <dbReference type="ChEBI" id="CHEBI:15378"/>
        <dbReference type="ChEBI" id="CHEBI:30616"/>
        <dbReference type="ChEBI" id="CHEBI:43474"/>
        <dbReference type="ChEBI" id="CHEBI:57305"/>
        <dbReference type="ChEBI" id="CHEBI:58681"/>
        <dbReference type="ChEBI" id="CHEBI:143788"/>
        <dbReference type="ChEBI" id="CHEBI:456216"/>
        <dbReference type="EC" id="6.3.4.13"/>
    </reaction>
</comment>
<dbReference type="EMBL" id="CP002902">
    <property type="protein sequence ID" value="AEJ42491.1"/>
    <property type="molecule type" value="Genomic_DNA"/>
</dbReference>
<dbReference type="Gene3D" id="3.30.470.20">
    <property type="entry name" value="ATP-grasp fold, B domain"/>
    <property type="match status" value="1"/>
</dbReference>
<dbReference type="SMART" id="SM01210">
    <property type="entry name" value="GARS_C"/>
    <property type="match status" value="1"/>
</dbReference>
<evidence type="ECO:0000313" key="17">
    <source>
        <dbReference type="EMBL" id="AEJ42491.1"/>
    </source>
</evidence>
<dbReference type="SMART" id="SM01209">
    <property type="entry name" value="GARS_A"/>
    <property type="match status" value="1"/>
</dbReference>
<dbReference type="PANTHER" id="PTHR43472:SF1">
    <property type="entry name" value="PHOSPHORIBOSYLAMINE--GLYCINE LIGASE, CHLOROPLASTIC"/>
    <property type="match status" value="1"/>
</dbReference>
<dbReference type="GO" id="GO:0005524">
    <property type="term" value="F:ATP binding"/>
    <property type="evidence" value="ECO:0007669"/>
    <property type="project" value="UniProtKB-UniRule"/>
</dbReference>
<name>F8ICL5_ALIAT</name>
<dbReference type="InterPro" id="IPR020559">
    <property type="entry name" value="PRibGlycinamide_synth_CS"/>
</dbReference>
<dbReference type="GO" id="GO:0009113">
    <property type="term" value="P:purine nucleobase biosynthetic process"/>
    <property type="evidence" value="ECO:0007669"/>
    <property type="project" value="InterPro"/>
</dbReference>
<dbReference type="InterPro" id="IPR011761">
    <property type="entry name" value="ATP-grasp"/>
</dbReference>
<keyword evidence="5 14" id="KW-0436">Ligase</keyword>
<dbReference type="NCBIfam" id="TIGR00877">
    <property type="entry name" value="purD"/>
    <property type="match status" value="1"/>
</dbReference>
<organism evidence="17 18">
    <name type="scientific">Alicyclobacillus acidocaldarius (strain Tc-4-1)</name>
    <name type="common">Bacillus acidocaldarius</name>
    <dbReference type="NCBI Taxonomy" id="1048834"/>
    <lineage>
        <taxon>Bacteria</taxon>
        <taxon>Bacillati</taxon>
        <taxon>Bacillota</taxon>
        <taxon>Bacilli</taxon>
        <taxon>Bacillales</taxon>
        <taxon>Alicyclobacillaceae</taxon>
        <taxon>Alicyclobacillus</taxon>
    </lineage>
</organism>
<evidence type="ECO:0000256" key="15">
    <source>
        <dbReference type="PROSITE-ProRule" id="PRU00409"/>
    </source>
</evidence>
<dbReference type="FunFam" id="3.30.1490.20:FF:000006">
    <property type="entry name" value="phosphoribosylamine--glycine ligase, chloroplastic-like"/>
    <property type="match status" value="1"/>
</dbReference>
<evidence type="ECO:0000256" key="7">
    <source>
        <dbReference type="ARBA" id="ARBA00022741"/>
    </source>
</evidence>
<dbReference type="Pfam" id="PF01071">
    <property type="entry name" value="GARS_A"/>
    <property type="match status" value="1"/>
</dbReference>
<comment type="similarity">
    <text evidence="11 14">Belongs to the GARS family.</text>
</comment>
<dbReference type="InterPro" id="IPR013815">
    <property type="entry name" value="ATP_grasp_subdomain_1"/>
</dbReference>
<dbReference type="HAMAP" id="MF_00138">
    <property type="entry name" value="GARS"/>
    <property type="match status" value="1"/>
</dbReference>
<dbReference type="Gene3D" id="3.40.50.20">
    <property type="match status" value="1"/>
</dbReference>
<evidence type="ECO:0000256" key="6">
    <source>
        <dbReference type="ARBA" id="ARBA00022723"/>
    </source>
</evidence>
<keyword evidence="6" id="KW-0479">Metal-binding</keyword>
<dbReference type="GO" id="GO:0046872">
    <property type="term" value="F:metal ion binding"/>
    <property type="evidence" value="ECO:0007669"/>
    <property type="project" value="UniProtKB-KW"/>
</dbReference>
<dbReference type="Gene3D" id="3.30.1490.20">
    <property type="entry name" value="ATP-grasp fold, A domain"/>
    <property type="match status" value="1"/>
</dbReference>
<evidence type="ECO:0000256" key="1">
    <source>
        <dbReference type="ARBA" id="ARBA00001936"/>
    </source>
</evidence>
<dbReference type="SUPFAM" id="SSF51246">
    <property type="entry name" value="Rudiment single hybrid motif"/>
    <property type="match status" value="1"/>
</dbReference>
<proteinExistence type="inferred from homology"/>
<reference evidence="17 18" key="1">
    <citation type="journal article" date="2011" name="J. Bacteriol.">
        <title>Complete Genome Sequence of Alicyclobacillus acidocaldarius Strain Tc-4-1.</title>
        <authorList>
            <person name="Chen Y."/>
            <person name="He Y."/>
            <person name="Zhang B."/>
            <person name="Yang J."/>
            <person name="Li W."/>
            <person name="Dong Z."/>
            <person name="Hu S."/>
        </authorList>
    </citation>
    <scope>NUCLEOTIDE SEQUENCE [LARGE SCALE GENOMIC DNA]</scope>
    <source>
        <strain evidence="17 18">Tc-4-1</strain>
    </source>
</reference>
<dbReference type="InterPro" id="IPR020561">
    <property type="entry name" value="PRibGlycinamid_synth_ATP-grasp"/>
</dbReference>
<keyword evidence="9 15" id="KW-0067">ATP-binding</keyword>
<reference evidence="18" key="2">
    <citation type="submission" date="2011-06" db="EMBL/GenBank/DDBJ databases">
        <title>The complete genome sequence of Alicyclobacillus acidocaldarius sp. Tc-4-1.</title>
        <authorList>
            <person name="Chen Y."/>
            <person name="He Y."/>
            <person name="Dong Z."/>
            <person name="Hu S."/>
        </authorList>
    </citation>
    <scope>NUCLEOTIDE SEQUENCE [LARGE SCALE GENOMIC DNA]</scope>
    <source>
        <strain evidence="18">Tc-4-1</strain>
    </source>
</reference>
<comment type="cofactor">
    <cofactor evidence="2">
        <name>Mg(2+)</name>
        <dbReference type="ChEBI" id="CHEBI:18420"/>
    </cofactor>
</comment>
<dbReference type="InterPro" id="IPR037123">
    <property type="entry name" value="PRibGlycinamide_synth_C_sf"/>
</dbReference>
<evidence type="ECO:0000313" key="18">
    <source>
        <dbReference type="Proteomes" id="UP000000292"/>
    </source>
</evidence>
<dbReference type="Pfam" id="PF02844">
    <property type="entry name" value="GARS_N"/>
    <property type="match status" value="1"/>
</dbReference>
<dbReference type="FunFam" id="3.90.600.10:FF:000001">
    <property type="entry name" value="Trifunctional purine biosynthetic protein adenosine-3"/>
    <property type="match status" value="1"/>
</dbReference>
<evidence type="ECO:0000256" key="8">
    <source>
        <dbReference type="ARBA" id="ARBA00022755"/>
    </source>
</evidence>
<dbReference type="UniPathway" id="UPA00074">
    <property type="reaction ID" value="UER00125"/>
</dbReference>
<dbReference type="Pfam" id="PF02843">
    <property type="entry name" value="GARS_C"/>
    <property type="match status" value="1"/>
</dbReference>
<dbReference type="KEGG" id="aad:TC41_0528"/>
<sequence>MKPALNQGGESMANEVRRPRVLVVGQGAREHAIVWKLAQSASRPELYAAPGNPGMAALAELVPVAASDHGALIRFCQDTGIDLVVVGPEQPLAEGMADALAVAGIPVFGPSREAAQLEASKAFSKRVMEEAGVPTARHRAFSDVEEARAYVRAQGAPIVVKADGLAAGKGVVVAETVTEAEAALEEMLVRGRFGTSGRRVVIEEFMQGVELSLMYFVDAHNAVPMLPARDFKRLLDGDRGPNTGGMGAFSPVPRVTEDVIDRVTREIVRPTLARLREMGVVYRGVLYAGLMLTDEGPKVVEFNCRFGDPETEVVLPLFAGDLFEVMWAVAHDRLDPAMVSWRQDAAVCVVMASAGYPASSETGVPIELPGEIPEGVTVFHAGTRFGDGGRLETSGGRVLTITAVDQNIPGAIDRAYTAVSSIHFNGAQYRRDIAHNWQS</sequence>
<protein>
    <recommendedName>
        <fullName evidence="4 14">Phosphoribosylamine--glycine ligase</fullName>
        <ecNumber evidence="4 14">6.3.4.13</ecNumber>
    </recommendedName>
    <alternativeName>
        <fullName evidence="14">GARS</fullName>
    </alternativeName>
    <alternativeName>
        <fullName evidence="12 14">Glycinamide ribonucleotide synthetase</fullName>
    </alternativeName>
    <alternativeName>
        <fullName evidence="13 14">Phosphoribosylglycinamide synthetase</fullName>
    </alternativeName>
</protein>
<dbReference type="InterPro" id="IPR016185">
    <property type="entry name" value="PreATP-grasp_dom_sf"/>
</dbReference>
<comment type="cofactor">
    <cofactor evidence="1">
        <name>Mn(2+)</name>
        <dbReference type="ChEBI" id="CHEBI:29035"/>
    </cofactor>
</comment>
<dbReference type="PATRIC" id="fig|1048834.4.peg.496"/>
<dbReference type="AlphaFoldDB" id="F8ICL5"/>
<dbReference type="InterPro" id="IPR000115">
    <property type="entry name" value="PRibGlycinamide_synth"/>
</dbReference>
<keyword evidence="7 15" id="KW-0547">Nucleotide-binding</keyword>
<gene>
    <name evidence="14 17" type="primary">purD</name>
    <name evidence="17" type="ordered locus">TC41_0528</name>
</gene>
<dbReference type="InterPro" id="IPR011054">
    <property type="entry name" value="Rudment_hybrid_motif"/>
</dbReference>
<evidence type="ECO:0000256" key="3">
    <source>
        <dbReference type="ARBA" id="ARBA00005174"/>
    </source>
</evidence>
<evidence type="ECO:0000256" key="9">
    <source>
        <dbReference type="ARBA" id="ARBA00022840"/>
    </source>
</evidence>
<keyword evidence="10" id="KW-0464">Manganese</keyword>
<evidence type="ECO:0000256" key="11">
    <source>
        <dbReference type="ARBA" id="ARBA00038345"/>
    </source>
</evidence>
<accession>F8ICL5</accession>
<evidence type="ECO:0000256" key="10">
    <source>
        <dbReference type="ARBA" id="ARBA00023211"/>
    </source>
</evidence>
<comment type="pathway">
    <text evidence="3 14">Purine metabolism; IMP biosynthesis via de novo pathway; N(1)-(5-phospho-D-ribosyl)glycinamide from 5-phospho-alpha-D-ribose 1-diphosphate: step 2/2.</text>
</comment>
<dbReference type="Proteomes" id="UP000000292">
    <property type="component" value="Chromosome"/>
</dbReference>
<evidence type="ECO:0000259" key="16">
    <source>
        <dbReference type="PROSITE" id="PS50975"/>
    </source>
</evidence>
<keyword evidence="8 14" id="KW-0658">Purine biosynthesis</keyword>
<evidence type="ECO:0000256" key="13">
    <source>
        <dbReference type="ARBA" id="ARBA00042864"/>
    </source>
</evidence>
<dbReference type="Gene3D" id="3.90.600.10">
    <property type="entry name" value="Phosphoribosylglycinamide synthetase, C-terminal domain"/>
    <property type="match status" value="1"/>
</dbReference>
<dbReference type="SUPFAM" id="SSF56059">
    <property type="entry name" value="Glutathione synthetase ATP-binding domain-like"/>
    <property type="match status" value="1"/>
</dbReference>
<dbReference type="GO" id="GO:0004637">
    <property type="term" value="F:phosphoribosylamine-glycine ligase activity"/>
    <property type="evidence" value="ECO:0007669"/>
    <property type="project" value="UniProtKB-UniRule"/>
</dbReference>
<evidence type="ECO:0000256" key="14">
    <source>
        <dbReference type="HAMAP-Rule" id="MF_00138"/>
    </source>
</evidence>
<dbReference type="STRING" id="1048834.TC41_0528"/>
<dbReference type="HOGENOM" id="CLU_027420_3_1_9"/>
<evidence type="ECO:0000256" key="2">
    <source>
        <dbReference type="ARBA" id="ARBA00001946"/>
    </source>
</evidence>
<evidence type="ECO:0000256" key="5">
    <source>
        <dbReference type="ARBA" id="ARBA00022598"/>
    </source>
</evidence>
<dbReference type="PROSITE" id="PS50975">
    <property type="entry name" value="ATP_GRASP"/>
    <property type="match status" value="1"/>
</dbReference>
<dbReference type="InterPro" id="IPR020560">
    <property type="entry name" value="PRibGlycinamide_synth_C-dom"/>
</dbReference>
<dbReference type="InterPro" id="IPR020562">
    <property type="entry name" value="PRibGlycinamide_synth_N"/>
</dbReference>